<keyword evidence="2" id="KW-1185">Reference proteome</keyword>
<reference evidence="1 2" key="1">
    <citation type="journal article" date="2013" name="PLoS ONE">
        <title>Genomic and secretomic analyses reveal unique features of the lignocellulolytic enzyme system of Penicillium decumbens.</title>
        <authorList>
            <person name="Liu G."/>
            <person name="Zhang L."/>
            <person name="Wei X."/>
            <person name="Zou G."/>
            <person name="Qin Y."/>
            <person name="Ma L."/>
            <person name="Li J."/>
            <person name="Zheng H."/>
            <person name="Wang S."/>
            <person name="Wang C."/>
            <person name="Xun L."/>
            <person name="Zhao G.-P."/>
            <person name="Zhou Z."/>
            <person name="Qu Y."/>
        </authorList>
    </citation>
    <scope>NUCLEOTIDE SEQUENCE [LARGE SCALE GENOMIC DNA]</scope>
    <source>
        <strain evidence="2">114-2 / CGMCC 5302</strain>
    </source>
</reference>
<dbReference type="Proteomes" id="UP000019376">
    <property type="component" value="Unassembled WGS sequence"/>
</dbReference>
<dbReference type="HOGENOM" id="CLU_2831973_0_0_1"/>
<proteinExistence type="predicted"/>
<accession>S7ZMK4</accession>
<protein>
    <submittedName>
        <fullName evidence="1">Uncharacterized protein</fullName>
    </submittedName>
</protein>
<name>S7ZMK4_PENO1</name>
<organism evidence="1 2">
    <name type="scientific">Penicillium oxalicum (strain 114-2 / CGMCC 5302)</name>
    <name type="common">Penicillium decumbens</name>
    <dbReference type="NCBI Taxonomy" id="933388"/>
    <lineage>
        <taxon>Eukaryota</taxon>
        <taxon>Fungi</taxon>
        <taxon>Dikarya</taxon>
        <taxon>Ascomycota</taxon>
        <taxon>Pezizomycotina</taxon>
        <taxon>Eurotiomycetes</taxon>
        <taxon>Eurotiomycetidae</taxon>
        <taxon>Eurotiales</taxon>
        <taxon>Aspergillaceae</taxon>
        <taxon>Penicillium</taxon>
    </lineage>
</organism>
<evidence type="ECO:0000313" key="1">
    <source>
        <dbReference type="EMBL" id="EPS31589.1"/>
    </source>
</evidence>
<dbReference type="AlphaFoldDB" id="S7ZMK4"/>
<sequence length="66" mass="7373">MFVCTPEAAMNSEANMKEQAGFLTTVLLLTSQRACYSFICTIQLSTRHFFHQGAANQLLNYNTTPP</sequence>
<gene>
    <name evidence="1" type="ORF">PDE_06544</name>
</gene>
<evidence type="ECO:0000313" key="2">
    <source>
        <dbReference type="Proteomes" id="UP000019376"/>
    </source>
</evidence>
<dbReference type="EMBL" id="KB644413">
    <property type="protein sequence ID" value="EPS31589.1"/>
    <property type="molecule type" value="Genomic_DNA"/>
</dbReference>